<dbReference type="WBParaSite" id="scaffold7103_cov296.g11635">
    <property type="protein sequence ID" value="scaffold7103_cov296.g11635"/>
    <property type="gene ID" value="scaffold7103_cov296.g11635"/>
</dbReference>
<evidence type="ECO:0000313" key="2">
    <source>
        <dbReference type="WBParaSite" id="scaffold7103_cov296.g11635"/>
    </source>
</evidence>
<accession>A0A915N4M8</accession>
<sequence>MANEIFGGRKDKIAREYQFSTGHSSKTSFDRAMDKALEGTKDLVKGIPKVAKKKAVSFAQGFGKAVQQVAVDQLKSNKEFKGSIYYSITELFLNGSMKVEESDETFQMIVGAINEYHGNEESLYRQVNIPIN</sequence>
<protein>
    <submittedName>
        <fullName evidence="2">Uncharacterized protein</fullName>
    </submittedName>
</protein>
<name>A0A915N4M8_MELJA</name>
<keyword evidence="1" id="KW-1185">Reference proteome</keyword>
<evidence type="ECO:0000313" key="1">
    <source>
        <dbReference type="Proteomes" id="UP000887561"/>
    </source>
</evidence>
<organism evidence="1 2">
    <name type="scientific">Meloidogyne javanica</name>
    <name type="common">Root-knot nematode worm</name>
    <dbReference type="NCBI Taxonomy" id="6303"/>
    <lineage>
        <taxon>Eukaryota</taxon>
        <taxon>Metazoa</taxon>
        <taxon>Ecdysozoa</taxon>
        <taxon>Nematoda</taxon>
        <taxon>Chromadorea</taxon>
        <taxon>Rhabditida</taxon>
        <taxon>Tylenchina</taxon>
        <taxon>Tylenchomorpha</taxon>
        <taxon>Tylenchoidea</taxon>
        <taxon>Meloidogynidae</taxon>
        <taxon>Meloidogyninae</taxon>
        <taxon>Meloidogyne</taxon>
        <taxon>Meloidogyne incognita group</taxon>
    </lineage>
</organism>
<proteinExistence type="predicted"/>
<reference evidence="2" key="1">
    <citation type="submission" date="2022-11" db="UniProtKB">
        <authorList>
            <consortium name="WormBaseParasite"/>
        </authorList>
    </citation>
    <scope>IDENTIFICATION</scope>
</reference>
<dbReference type="AlphaFoldDB" id="A0A915N4M8"/>
<dbReference type="Proteomes" id="UP000887561">
    <property type="component" value="Unplaced"/>
</dbReference>